<proteinExistence type="predicted"/>
<sequence>MGIERTLARVETDLATGRVPLARQRLRGLVGSFPRDLGVRLRLAEVYRLYGEPAQAGRWSLLDADRRPEEVAAFEARYPDPVERMRAVAWRGPEEGAATDFARERLAELRRDASRAAGRPLEWGFTDPEGWEEAAGGIGDTLAGWGCFAAMVLFLVLAGIGTATVVRWLW</sequence>
<keyword evidence="1" id="KW-0472">Membrane</keyword>
<accession>A0A7W3T6G6</accession>
<dbReference type="EMBL" id="VKHS01000645">
    <property type="protein sequence ID" value="MBB0231827.1"/>
    <property type="molecule type" value="Genomic_DNA"/>
</dbReference>
<comment type="caution">
    <text evidence="2">The sequence shown here is derived from an EMBL/GenBank/DDBJ whole genome shotgun (WGS) entry which is preliminary data.</text>
</comment>
<keyword evidence="3" id="KW-1185">Reference proteome</keyword>
<keyword evidence="1" id="KW-0812">Transmembrane</keyword>
<dbReference type="AlphaFoldDB" id="A0A7W3T6G6"/>
<dbReference type="Proteomes" id="UP000530234">
    <property type="component" value="Unassembled WGS sequence"/>
</dbReference>
<dbReference type="InterPro" id="IPR046491">
    <property type="entry name" value="DUF6584"/>
</dbReference>
<evidence type="ECO:0000256" key="1">
    <source>
        <dbReference type="SAM" id="Phobius"/>
    </source>
</evidence>
<feature type="transmembrane region" description="Helical" evidence="1">
    <location>
        <begin position="142"/>
        <end position="169"/>
    </location>
</feature>
<protein>
    <submittedName>
        <fullName evidence="2">Uncharacterized protein</fullName>
    </submittedName>
</protein>
<name>A0A7W3T6G6_9ACTN</name>
<reference evidence="3" key="1">
    <citation type="submission" date="2019-10" db="EMBL/GenBank/DDBJ databases">
        <title>Streptomyces sp. nov., a novel actinobacterium isolated from alkaline environment.</title>
        <authorList>
            <person name="Golinska P."/>
        </authorList>
    </citation>
    <scope>NUCLEOTIDE SEQUENCE [LARGE SCALE GENOMIC DNA]</scope>
    <source>
        <strain evidence="3">DSM 42108</strain>
    </source>
</reference>
<organism evidence="2 3">
    <name type="scientific">Streptomyces calidiresistens</name>
    <dbReference type="NCBI Taxonomy" id="1485586"/>
    <lineage>
        <taxon>Bacteria</taxon>
        <taxon>Bacillati</taxon>
        <taxon>Actinomycetota</taxon>
        <taxon>Actinomycetes</taxon>
        <taxon>Kitasatosporales</taxon>
        <taxon>Streptomycetaceae</taxon>
        <taxon>Streptomyces</taxon>
    </lineage>
</organism>
<gene>
    <name evidence="2" type="ORF">FOE67_20585</name>
</gene>
<evidence type="ECO:0000313" key="2">
    <source>
        <dbReference type="EMBL" id="MBB0231827.1"/>
    </source>
</evidence>
<keyword evidence="1" id="KW-1133">Transmembrane helix</keyword>
<evidence type="ECO:0000313" key="3">
    <source>
        <dbReference type="Proteomes" id="UP000530234"/>
    </source>
</evidence>
<dbReference type="Pfam" id="PF20225">
    <property type="entry name" value="DUF6584"/>
    <property type="match status" value="1"/>
</dbReference>